<dbReference type="Proteomes" id="UP000077202">
    <property type="component" value="Unassembled WGS sequence"/>
</dbReference>
<dbReference type="AlphaFoldDB" id="A0A176WR88"/>
<dbReference type="InterPro" id="IPR001752">
    <property type="entry name" value="Kinesin_motor_dom"/>
</dbReference>
<dbReference type="SMART" id="SM00129">
    <property type="entry name" value="KISc"/>
    <property type="match status" value="1"/>
</dbReference>
<evidence type="ECO:0000256" key="5">
    <source>
        <dbReference type="ARBA" id="ARBA00023175"/>
    </source>
</evidence>
<name>A0A176WR88_MARPO</name>
<feature type="coiled-coil region" evidence="8">
    <location>
        <begin position="471"/>
        <end position="526"/>
    </location>
</feature>
<proteinExistence type="inferred from homology"/>
<reference evidence="11" key="1">
    <citation type="submission" date="2016-03" db="EMBL/GenBank/DDBJ databases">
        <title>Mechanisms controlling the formation of the plant cell surface in tip-growing cells are functionally conserved among land plants.</title>
        <authorList>
            <person name="Honkanen S."/>
            <person name="Jones V.A."/>
            <person name="Morieri G."/>
            <person name="Champion C."/>
            <person name="Hetherington A.J."/>
            <person name="Kelly S."/>
            <person name="Saint-Marcoux D."/>
            <person name="Proust H."/>
            <person name="Prescott H."/>
            <person name="Dolan L."/>
        </authorList>
    </citation>
    <scope>NUCLEOTIDE SEQUENCE [LARGE SCALE GENOMIC DNA]</scope>
    <source>
        <tissue evidence="11">Whole gametophyte</tissue>
    </source>
</reference>
<dbReference type="PROSITE" id="PS50067">
    <property type="entry name" value="KINESIN_MOTOR_2"/>
    <property type="match status" value="1"/>
</dbReference>
<dbReference type="CDD" id="cd00106">
    <property type="entry name" value="KISc"/>
    <property type="match status" value="1"/>
</dbReference>
<dbReference type="GO" id="GO:0005524">
    <property type="term" value="F:ATP binding"/>
    <property type="evidence" value="ECO:0007669"/>
    <property type="project" value="UniProtKB-UniRule"/>
</dbReference>
<evidence type="ECO:0000256" key="2">
    <source>
        <dbReference type="ARBA" id="ARBA00022741"/>
    </source>
</evidence>
<accession>A0A176WR88</accession>
<dbReference type="InterPro" id="IPR036961">
    <property type="entry name" value="Kinesin_motor_dom_sf"/>
</dbReference>
<comment type="caution">
    <text evidence="11">The sequence shown here is derived from an EMBL/GenBank/DDBJ whole genome shotgun (WGS) entry which is preliminary data.</text>
</comment>
<dbReference type="InterPro" id="IPR019821">
    <property type="entry name" value="Kinesin_motor_CS"/>
</dbReference>
<dbReference type="GO" id="GO:0007018">
    <property type="term" value="P:microtubule-based movement"/>
    <property type="evidence" value="ECO:0007669"/>
    <property type="project" value="InterPro"/>
</dbReference>
<evidence type="ECO:0000256" key="7">
    <source>
        <dbReference type="RuleBase" id="RU000394"/>
    </source>
</evidence>
<dbReference type="Pfam" id="PF00225">
    <property type="entry name" value="Kinesin"/>
    <property type="match status" value="1"/>
</dbReference>
<protein>
    <recommendedName>
        <fullName evidence="7">Kinesin-like protein</fullName>
    </recommendedName>
</protein>
<dbReference type="SUPFAM" id="SSF52540">
    <property type="entry name" value="P-loop containing nucleoside triphosphate hydrolases"/>
    <property type="match status" value="1"/>
</dbReference>
<dbReference type="GO" id="GO:0008017">
    <property type="term" value="F:microtubule binding"/>
    <property type="evidence" value="ECO:0007669"/>
    <property type="project" value="InterPro"/>
</dbReference>
<dbReference type="InterPro" id="IPR027640">
    <property type="entry name" value="Kinesin-like_fam"/>
</dbReference>
<sequence>MDHLAAACGATNLPLERSLRQTSNRPAPQPKRRRTPNERLLQTMDAKFLIPEKRPKSSMDGDGERVRVTVRLRPPTKAEQRDDEGPFIFLDTDRNTVVLRRTLENAVVYMNISAGMCMGFSVEVAFAIPFYLNQPLSMHVQSGRGSFEAFTEFQFDGVLPSGCQQVDVYNTAARPVVLDVLQGYNGTIMAYGQTGAGKTYTLSDKLACGGMSVEGIIPRSAAEIFARAEQDNDNEYHVSMSYIQIYMEQIQDLLRPESCNMQIREGETGVYVSGIQEVEVKSAEDVMKLLLLGDRNRAFSFTKLNAHSSRSHAIVILTVERKAKNFSEPASEASDRPHSGSSAGFLEGERVLVGKLFLVDLAGSERLKKSGSEGIRASEAMSVNLSLTCLGKCIGARADPNATHVPFRDSKLTRLLQESLGGNAKTSLIINIAPCNDYLRESLSSLSFGSRAMKVATRAIVNVEEEFRVLTKNLQDTLEMQDERLQSLEASILSKEEQLVQARRSLEERTKQVEMLRKEQNSFNEKFMEQLRLKDDHWSHRLEIVRNAAVDSQRKRIRYLQEELEKLKEVDGQQGTTIAVLSNDLAKVLCNPDLHSDYAARVIQRSYRRRYLLKLQRVTT</sequence>
<feature type="region of interest" description="Disordered" evidence="9">
    <location>
        <begin position="12"/>
        <end position="38"/>
    </location>
</feature>
<dbReference type="PROSITE" id="PS00411">
    <property type="entry name" value="KINESIN_MOTOR_1"/>
    <property type="match status" value="1"/>
</dbReference>
<dbReference type="EMBL" id="LVLJ01000107">
    <property type="protein sequence ID" value="OAE35630.1"/>
    <property type="molecule type" value="Genomic_DNA"/>
</dbReference>
<evidence type="ECO:0000256" key="6">
    <source>
        <dbReference type="PROSITE-ProRule" id="PRU00283"/>
    </source>
</evidence>
<feature type="binding site" evidence="6">
    <location>
        <begin position="192"/>
        <end position="199"/>
    </location>
    <ligand>
        <name>ATP</name>
        <dbReference type="ChEBI" id="CHEBI:30616"/>
    </ligand>
</feature>
<dbReference type="PANTHER" id="PTHR47968">
    <property type="entry name" value="CENTROMERE PROTEIN E"/>
    <property type="match status" value="1"/>
</dbReference>
<dbReference type="GO" id="GO:0003777">
    <property type="term" value="F:microtubule motor activity"/>
    <property type="evidence" value="ECO:0007669"/>
    <property type="project" value="InterPro"/>
</dbReference>
<evidence type="ECO:0000256" key="3">
    <source>
        <dbReference type="ARBA" id="ARBA00022840"/>
    </source>
</evidence>
<keyword evidence="3 6" id="KW-0067">ATP-binding</keyword>
<comment type="similarity">
    <text evidence="6 7">Belongs to the TRAFAC class myosin-kinesin ATPase superfamily. Kinesin family.</text>
</comment>
<dbReference type="GO" id="GO:0005874">
    <property type="term" value="C:microtubule"/>
    <property type="evidence" value="ECO:0007669"/>
    <property type="project" value="UniProtKB-KW"/>
</dbReference>
<dbReference type="Gene3D" id="3.40.850.10">
    <property type="entry name" value="Kinesin motor domain"/>
    <property type="match status" value="1"/>
</dbReference>
<dbReference type="PANTHER" id="PTHR47968:SF36">
    <property type="entry name" value="KINESIN HEAVY CHAIN ISOFORM X1"/>
    <property type="match status" value="1"/>
</dbReference>
<keyword evidence="4 8" id="KW-0175">Coiled coil</keyword>
<keyword evidence="12" id="KW-1185">Reference proteome</keyword>
<evidence type="ECO:0000256" key="1">
    <source>
        <dbReference type="ARBA" id="ARBA00022701"/>
    </source>
</evidence>
<keyword evidence="1 7" id="KW-0493">Microtubule</keyword>
<organism evidence="11 12">
    <name type="scientific">Marchantia polymorpha subsp. ruderalis</name>
    <dbReference type="NCBI Taxonomy" id="1480154"/>
    <lineage>
        <taxon>Eukaryota</taxon>
        <taxon>Viridiplantae</taxon>
        <taxon>Streptophyta</taxon>
        <taxon>Embryophyta</taxon>
        <taxon>Marchantiophyta</taxon>
        <taxon>Marchantiopsida</taxon>
        <taxon>Marchantiidae</taxon>
        <taxon>Marchantiales</taxon>
        <taxon>Marchantiaceae</taxon>
        <taxon>Marchantia</taxon>
    </lineage>
</organism>
<evidence type="ECO:0000259" key="10">
    <source>
        <dbReference type="PROSITE" id="PS50067"/>
    </source>
</evidence>
<dbReference type="InterPro" id="IPR027417">
    <property type="entry name" value="P-loop_NTPase"/>
</dbReference>
<gene>
    <name evidence="11" type="ORF">AXG93_645s1000</name>
</gene>
<keyword evidence="5 6" id="KW-0505">Motor protein</keyword>
<keyword evidence="2 6" id="KW-0547">Nucleotide-binding</keyword>
<dbReference type="PRINTS" id="PR00380">
    <property type="entry name" value="KINESINHEAVY"/>
</dbReference>
<evidence type="ECO:0000256" key="8">
    <source>
        <dbReference type="SAM" id="Coils"/>
    </source>
</evidence>
<evidence type="ECO:0000313" key="11">
    <source>
        <dbReference type="EMBL" id="OAE35630.1"/>
    </source>
</evidence>
<feature type="domain" description="Kinesin motor" evidence="10">
    <location>
        <begin position="65"/>
        <end position="455"/>
    </location>
</feature>
<evidence type="ECO:0000313" key="12">
    <source>
        <dbReference type="Proteomes" id="UP000077202"/>
    </source>
</evidence>
<evidence type="ECO:0000256" key="9">
    <source>
        <dbReference type="SAM" id="MobiDB-lite"/>
    </source>
</evidence>
<evidence type="ECO:0000256" key="4">
    <source>
        <dbReference type="ARBA" id="ARBA00023054"/>
    </source>
</evidence>